<keyword evidence="1" id="KW-0812">Transmembrane</keyword>
<evidence type="ECO:0000313" key="2">
    <source>
        <dbReference type="EMBL" id="KAK9107773.1"/>
    </source>
</evidence>
<proteinExistence type="predicted"/>
<keyword evidence="3" id="KW-1185">Reference proteome</keyword>
<keyword evidence="1" id="KW-1133">Transmembrane helix</keyword>
<dbReference type="PANTHER" id="PTHR11654">
    <property type="entry name" value="OLIGOPEPTIDE TRANSPORTER-RELATED"/>
    <property type="match status" value="1"/>
</dbReference>
<evidence type="ECO:0000256" key="1">
    <source>
        <dbReference type="SAM" id="Phobius"/>
    </source>
</evidence>
<evidence type="ECO:0000313" key="3">
    <source>
        <dbReference type="Proteomes" id="UP001420932"/>
    </source>
</evidence>
<sequence length="140" mass="15958">MDFLNLLLRDYDSNRFRKLTISTDGQTLGLKFQAQVYFIGVFVLTITALCISVYDRIIGRHLRKITLHEEGIPVLQRMDILIVFSILSMIVVGVENWRRASAIYKLVSAMLCLMPMHVVWLVLQLTLVGLALGVQFCKAD</sequence>
<feature type="transmembrane region" description="Helical" evidence="1">
    <location>
        <begin position="74"/>
        <end position="94"/>
    </location>
</feature>
<comment type="caution">
    <text evidence="2">The sequence shown here is derived from an EMBL/GenBank/DDBJ whole genome shotgun (WGS) entry which is preliminary data.</text>
</comment>
<dbReference type="Gene3D" id="1.20.1250.20">
    <property type="entry name" value="MFS general substrate transporter like domains"/>
    <property type="match status" value="1"/>
</dbReference>
<name>A0AAP0HZX6_9MAGN</name>
<dbReference type="Proteomes" id="UP001420932">
    <property type="component" value="Unassembled WGS sequence"/>
</dbReference>
<accession>A0AAP0HZX6</accession>
<feature type="transmembrane region" description="Helical" evidence="1">
    <location>
        <begin position="106"/>
        <end position="134"/>
    </location>
</feature>
<keyword evidence="1" id="KW-0472">Membrane</keyword>
<organism evidence="2 3">
    <name type="scientific">Stephania yunnanensis</name>
    <dbReference type="NCBI Taxonomy" id="152371"/>
    <lineage>
        <taxon>Eukaryota</taxon>
        <taxon>Viridiplantae</taxon>
        <taxon>Streptophyta</taxon>
        <taxon>Embryophyta</taxon>
        <taxon>Tracheophyta</taxon>
        <taxon>Spermatophyta</taxon>
        <taxon>Magnoliopsida</taxon>
        <taxon>Ranunculales</taxon>
        <taxon>Menispermaceae</taxon>
        <taxon>Menispermoideae</taxon>
        <taxon>Cissampelideae</taxon>
        <taxon>Stephania</taxon>
    </lineage>
</organism>
<feature type="transmembrane region" description="Helical" evidence="1">
    <location>
        <begin position="34"/>
        <end position="54"/>
    </location>
</feature>
<gene>
    <name evidence="2" type="ORF">Syun_023784</name>
</gene>
<reference evidence="2 3" key="1">
    <citation type="submission" date="2024-01" db="EMBL/GenBank/DDBJ databases">
        <title>Genome assemblies of Stephania.</title>
        <authorList>
            <person name="Yang L."/>
        </authorList>
    </citation>
    <scope>NUCLEOTIDE SEQUENCE [LARGE SCALE GENOMIC DNA]</scope>
    <source>
        <strain evidence="2">YNDBR</strain>
        <tissue evidence="2">Leaf</tissue>
    </source>
</reference>
<protein>
    <submittedName>
        <fullName evidence="2">Uncharacterized protein</fullName>
    </submittedName>
</protein>
<dbReference type="AlphaFoldDB" id="A0AAP0HZX6"/>
<dbReference type="InterPro" id="IPR036259">
    <property type="entry name" value="MFS_trans_sf"/>
</dbReference>
<dbReference type="EMBL" id="JBBNAF010000010">
    <property type="protein sequence ID" value="KAK9107773.1"/>
    <property type="molecule type" value="Genomic_DNA"/>
</dbReference>